<dbReference type="Proteomes" id="UP001234297">
    <property type="component" value="Chromosome 4"/>
</dbReference>
<organism evidence="1 2">
    <name type="scientific">Persea americana</name>
    <name type="common">Avocado</name>
    <dbReference type="NCBI Taxonomy" id="3435"/>
    <lineage>
        <taxon>Eukaryota</taxon>
        <taxon>Viridiplantae</taxon>
        <taxon>Streptophyta</taxon>
        <taxon>Embryophyta</taxon>
        <taxon>Tracheophyta</taxon>
        <taxon>Spermatophyta</taxon>
        <taxon>Magnoliopsida</taxon>
        <taxon>Magnoliidae</taxon>
        <taxon>Laurales</taxon>
        <taxon>Lauraceae</taxon>
        <taxon>Persea</taxon>
    </lineage>
</organism>
<accession>A0ACC2K9A4</accession>
<evidence type="ECO:0000313" key="2">
    <source>
        <dbReference type="Proteomes" id="UP001234297"/>
    </source>
</evidence>
<keyword evidence="2" id="KW-1185">Reference proteome</keyword>
<dbReference type="EMBL" id="CM056812">
    <property type="protein sequence ID" value="KAJ8617572.1"/>
    <property type="molecule type" value="Genomic_DNA"/>
</dbReference>
<sequence length="165" mass="18220">MCSPETFRYSKPSRNAFSFKPNGNGRRKRDTGPMVVRLHSATNKAMWQVKTLRPGEEEKFGSSSPSKDLLESDGGCNVEVKEDCSTVEIEKTCLDSVICNDNPKSGSISELVPADSFYYAGPAFSSSSPPPSCLPITPFCKKKEYCWEEGTDHVATRNLRQLLGI</sequence>
<gene>
    <name evidence="1" type="ORF">MRB53_013758</name>
</gene>
<reference evidence="1 2" key="1">
    <citation type="journal article" date="2022" name="Hortic Res">
        <title>A haplotype resolved chromosomal level avocado genome allows analysis of novel avocado genes.</title>
        <authorList>
            <person name="Nath O."/>
            <person name="Fletcher S.J."/>
            <person name="Hayward A."/>
            <person name="Shaw L.M."/>
            <person name="Masouleh A.K."/>
            <person name="Furtado A."/>
            <person name="Henry R.J."/>
            <person name="Mitter N."/>
        </authorList>
    </citation>
    <scope>NUCLEOTIDE SEQUENCE [LARGE SCALE GENOMIC DNA]</scope>
    <source>
        <strain evidence="2">cv. Hass</strain>
    </source>
</reference>
<evidence type="ECO:0000313" key="1">
    <source>
        <dbReference type="EMBL" id="KAJ8617572.1"/>
    </source>
</evidence>
<protein>
    <submittedName>
        <fullName evidence="1">Uncharacterized protein</fullName>
    </submittedName>
</protein>
<proteinExistence type="predicted"/>
<comment type="caution">
    <text evidence="1">The sequence shown here is derived from an EMBL/GenBank/DDBJ whole genome shotgun (WGS) entry which is preliminary data.</text>
</comment>
<name>A0ACC2K9A4_PERAE</name>